<dbReference type="GO" id="GO:0008270">
    <property type="term" value="F:zinc ion binding"/>
    <property type="evidence" value="ECO:0007669"/>
    <property type="project" value="InterPro"/>
</dbReference>
<dbReference type="EMBL" id="LYCR01000025">
    <property type="protein sequence ID" value="OGM47194.1"/>
    <property type="molecule type" value="Genomic_DNA"/>
</dbReference>
<evidence type="ECO:0000313" key="8">
    <source>
        <dbReference type="EMBL" id="OGM47194.1"/>
    </source>
</evidence>
<proteinExistence type="predicted"/>
<evidence type="ECO:0000256" key="3">
    <source>
        <dbReference type="ARBA" id="ARBA00023015"/>
    </source>
</evidence>
<organism evidence="8 9">
    <name type="scientific">Aspergillus bombycis</name>
    <dbReference type="NCBI Taxonomy" id="109264"/>
    <lineage>
        <taxon>Eukaryota</taxon>
        <taxon>Fungi</taxon>
        <taxon>Dikarya</taxon>
        <taxon>Ascomycota</taxon>
        <taxon>Pezizomycotina</taxon>
        <taxon>Eurotiomycetes</taxon>
        <taxon>Eurotiomycetidae</taxon>
        <taxon>Eurotiales</taxon>
        <taxon>Aspergillaceae</taxon>
        <taxon>Aspergillus</taxon>
    </lineage>
</organism>
<evidence type="ECO:0000259" key="7">
    <source>
        <dbReference type="SMART" id="SM00906"/>
    </source>
</evidence>
<dbReference type="InterPro" id="IPR007219">
    <property type="entry name" value="XnlR_reg_dom"/>
</dbReference>
<feature type="region of interest" description="Disordered" evidence="6">
    <location>
        <begin position="632"/>
        <end position="658"/>
    </location>
</feature>
<accession>A0A1F8A668</accession>
<dbReference type="GO" id="GO:0006351">
    <property type="term" value="P:DNA-templated transcription"/>
    <property type="evidence" value="ECO:0007669"/>
    <property type="project" value="InterPro"/>
</dbReference>
<feature type="compositionally biased region" description="Polar residues" evidence="6">
    <location>
        <begin position="632"/>
        <end position="656"/>
    </location>
</feature>
<evidence type="ECO:0000256" key="1">
    <source>
        <dbReference type="ARBA" id="ARBA00004123"/>
    </source>
</evidence>
<name>A0A1F8A668_9EURO</name>
<comment type="caution">
    <text evidence="8">The sequence shown here is derived from an EMBL/GenBank/DDBJ whole genome shotgun (WGS) entry which is preliminary data.</text>
</comment>
<dbReference type="CDD" id="cd12148">
    <property type="entry name" value="fungal_TF_MHR"/>
    <property type="match status" value="1"/>
</dbReference>
<keyword evidence="5" id="KW-0539">Nucleus</keyword>
<dbReference type="Pfam" id="PF04082">
    <property type="entry name" value="Fungal_trans"/>
    <property type="match status" value="1"/>
</dbReference>
<keyword evidence="9" id="KW-1185">Reference proteome</keyword>
<dbReference type="GO" id="GO:0000981">
    <property type="term" value="F:DNA-binding transcription factor activity, RNA polymerase II-specific"/>
    <property type="evidence" value="ECO:0007669"/>
    <property type="project" value="InterPro"/>
</dbReference>
<keyword evidence="2" id="KW-0479">Metal-binding</keyword>
<keyword evidence="3" id="KW-0805">Transcription regulation</keyword>
<evidence type="ECO:0000256" key="4">
    <source>
        <dbReference type="ARBA" id="ARBA00023163"/>
    </source>
</evidence>
<dbReference type="GO" id="GO:0003677">
    <property type="term" value="F:DNA binding"/>
    <property type="evidence" value="ECO:0007669"/>
    <property type="project" value="InterPro"/>
</dbReference>
<dbReference type="RefSeq" id="XP_022390911.1">
    <property type="nucleotide sequence ID" value="XM_022531029.1"/>
</dbReference>
<dbReference type="AlphaFoldDB" id="A0A1F8A668"/>
<dbReference type="GeneID" id="34447289"/>
<evidence type="ECO:0000313" key="9">
    <source>
        <dbReference type="Proteomes" id="UP000179179"/>
    </source>
</evidence>
<feature type="region of interest" description="Disordered" evidence="6">
    <location>
        <begin position="39"/>
        <end position="101"/>
    </location>
</feature>
<dbReference type="STRING" id="109264.A0A1F8A668"/>
<dbReference type="SMART" id="SM00906">
    <property type="entry name" value="Fungal_trans"/>
    <property type="match status" value="1"/>
</dbReference>
<gene>
    <name evidence="8" type="ORF">ABOM_003899</name>
</gene>
<evidence type="ECO:0000256" key="6">
    <source>
        <dbReference type="SAM" id="MobiDB-lite"/>
    </source>
</evidence>
<protein>
    <recommendedName>
        <fullName evidence="7">Xylanolytic transcriptional activator regulatory domain-containing protein</fullName>
    </recommendedName>
</protein>
<sequence length="714" mass="79796">MQQTAKRIKLYRSAKVKCHHDGSPPCRSCSLNPGRECVLSTPKHQSKRHQNSLGSRRDRLTRVSKSPKDSENREAAIGRSVSHTESARVPPHRNGTQSSSFNGEIRKQSKFWTQSIETLGPGDPLAGLDGKLLKDAFYVFLRHFPEFGFFHQPTFCILLDKGAIPTLLLCSILALSARFMPELANLHGSPEKASEYFANYTRQNIMSHAMTAMDIHTGQTLLMLSLYDWGNGDGSRAWVYNGMATRIVHGVYAQAKESAKMDMSSFKNSRLEEACRTVWACFLLDSMIGCGKCQASNFSMSTGKIPLPSGEDDFAFGNSPSSRPTFMEAWDFETNDYHPQNLSLPDKMGCDHSLVLIVQGFHIWQAISSWVSTGGRRRQSPSSREPPWRGCSFWSRSMAAVKDWRASQSPQLIFSASNINIHVYISRGEGERFAVINLLYYLNIILLHREYIPFVPHLINRPQGPVQPPLLMEEAPFGWWEKSAQDMFAAASNIIEMMRELNKGGVQFQTPFACFCVFSAASALSYATTWPYMAPGLDPQTSSSLFSWASTWLSQACKFWKVANGWYSTMLTLCQLYTQIKMDPSQILNVRRDVFVALEENIQRLAGSETLDLGDIPTANILLLLQRQQGQTEGNSEASMGGRNSFSESNVETSQGVRDINTPILVESGQDPLAPVHPLPFYLNSEQDLLASILSDPSGDWTRPFIDTTQLPGS</sequence>
<feature type="compositionally biased region" description="Basic and acidic residues" evidence="6">
    <location>
        <begin position="55"/>
        <end position="76"/>
    </location>
</feature>
<dbReference type="GO" id="GO:0005634">
    <property type="term" value="C:nucleus"/>
    <property type="evidence" value="ECO:0007669"/>
    <property type="project" value="UniProtKB-SubCell"/>
</dbReference>
<dbReference type="PANTHER" id="PTHR47338">
    <property type="entry name" value="ZN(II)2CYS6 TRANSCRIPTION FACTOR (EUROFUNG)-RELATED"/>
    <property type="match status" value="1"/>
</dbReference>
<comment type="subcellular location">
    <subcellularLocation>
        <location evidence="1">Nucleus</location>
    </subcellularLocation>
</comment>
<feature type="domain" description="Xylanolytic transcriptional activator regulatory" evidence="7">
    <location>
        <begin position="237"/>
        <end position="314"/>
    </location>
</feature>
<dbReference type="InterPro" id="IPR050815">
    <property type="entry name" value="TF_fung"/>
</dbReference>
<evidence type="ECO:0000256" key="5">
    <source>
        <dbReference type="ARBA" id="ARBA00023242"/>
    </source>
</evidence>
<keyword evidence="4" id="KW-0804">Transcription</keyword>
<reference evidence="8 9" key="1">
    <citation type="journal article" date="2016" name="Genome Biol. Evol.">
        <title>Draft genome sequence of an aflatoxigenic Aspergillus species, A. bombycis.</title>
        <authorList>
            <person name="Moore G.G."/>
            <person name="Mack B.M."/>
            <person name="Beltz S.B."/>
            <person name="Gilbert M.K."/>
        </authorList>
    </citation>
    <scope>NUCLEOTIDE SEQUENCE [LARGE SCALE GENOMIC DNA]</scope>
    <source>
        <strain evidence="9">NRRL 26010</strain>
    </source>
</reference>
<dbReference type="OrthoDB" id="4356994at2759"/>
<dbReference type="Proteomes" id="UP000179179">
    <property type="component" value="Unassembled WGS sequence"/>
</dbReference>
<evidence type="ECO:0000256" key="2">
    <source>
        <dbReference type="ARBA" id="ARBA00022723"/>
    </source>
</evidence>
<dbReference type="PANTHER" id="PTHR47338:SF19">
    <property type="entry name" value="ZN(II)2CYS6 TRANSCRIPTION FACTOR (EUROFUNG)"/>
    <property type="match status" value="1"/>
</dbReference>